<evidence type="ECO:0000313" key="2">
    <source>
        <dbReference type="EMBL" id="MBG9979268.1"/>
    </source>
</evidence>
<dbReference type="Pfam" id="PF18135">
    <property type="entry name" value="Type_ISP_C"/>
    <property type="match status" value="1"/>
</dbReference>
<organism evidence="2 3">
    <name type="scientific">Ruoffia tabacinasalis</name>
    <dbReference type="NCBI Taxonomy" id="87458"/>
    <lineage>
        <taxon>Bacteria</taxon>
        <taxon>Bacillati</taxon>
        <taxon>Bacillota</taxon>
        <taxon>Bacilli</taxon>
        <taxon>Lactobacillales</taxon>
        <taxon>Aerococcaceae</taxon>
        <taxon>Ruoffia</taxon>
    </lineage>
</organism>
<comment type="caution">
    <text evidence="2">The sequence shown here is derived from an EMBL/GenBank/DDBJ whole genome shotgun (WGS) entry which is preliminary data.</text>
</comment>
<protein>
    <submittedName>
        <fullName evidence="2">Endonuclease</fullName>
    </submittedName>
</protein>
<keyword evidence="2" id="KW-0540">Nuclease</keyword>
<sequence length="352" mass="41460">MFNDRATGLSTSRDSWVYGFNSKKVINNTNFMIKNYNDEVKKIISNYTEVNSVDMDPTRIKWSTDLLKNVEKKNIIKPTNNIIQSMYRPFVKKNLYYQRDILERPGRFEYFFGEKNLSIVITGKGARRKFSTFVTDLIPNQDLMEKTQAYYFLNNSNNILEEKYNINNIFEKLGWSKEDLFSYIYAVLNHKEYIEKYSTNLNKSLPNISLLNNWEKIINIGYKLIELHLNYELIEPNTEVKILTKTQNPIYYVTKIKFGKYKDKSKLILNKDITIENIPEKAYEYVVNGRSAIEWIMDQYQVKTDSKSDITDDPNEYSKDPKYIFNLLLSIINVSVQTVDLVNSLPPLDTIE</sequence>
<evidence type="ECO:0000259" key="1">
    <source>
        <dbReference type="Pfam" id="PF18135"/>
    </source>
</evidence>
<dbReference type="InterPro" id="IPR041635">
    <property type="entry name" value="Type_ISP_LLaBIII_C"/>
</dbReference>
<evidence type="ECO:0000313" key="3">
    <source>
        <dbReference type="Proteomes" id="UP000823401"/>
    </source>
</evidence>
<feature type="domain" description="Type ISP restriction-modification enzyme LLaBIII C-terminal specificity" evidence="1">
    <location>
        <begin position="2"/>
        <end position="327"/>
    </location>
</feature>
<keyword evidence="2" id="KW-0378">Hydrolase</keyword>
<proteinExistence type="predicted"/>
<gene>
    <name evidence="2" type="ORF">HYQ42_10830</name>
</gene>
<keyword evidence="2" id="KW-0255">Endonuclease</keyword>
<reference evidence="2 3" key="1">
    <citation type="submission" date="2020-07" db="EMBL/GenBank/DDBJ databases">
        <title>Facklamia lactis sp. nov., isolated from raw milk.</title>
        <authorList>
            <person name="Doll E.V."/>
            <person name="Huptas C."/>
            <person name="Staib L."/>
            <person name="Wenning M."/>
            <person name="Scherer S."/>
        </authorList>
    </citation>
    <scope>NUCLEOTIDE SEQUENCE [LARGE SCALE GENOMIC DNA]</scope>
    <source>
        <strain evidence="2 3">DSM 104272</strain>
    </source>
</reference>
<dbReference type="GO" id="GO:0004519">
    <property type="term" value="F:endonuclease activity"/>
    <property type="evidence" value="ECO:0007669"/>
    <property type="project" value="UniProtKB-KW"/>
</dbReference>
<dbReference type="Proteomes" id="UP000823401">
    <property type="component" value="Unassembled WGS sequence"/>
</dbReference>
<keyword evidence="3" id="KW-1185">Reference proteome</keyword>
<dbReference type="EMBL" id="JACCEL010000040">
    <property type="protein sequence ID" value="MBG9979268.1"/>
    <property type="molecule type" value="Genomic_DNA"/>
</dbReference>
<accession>A0ABS0LLY6</accession>
<name>A0ABS0LLY6_9LACT</name>